<dbReference type="Pfam" id="PF07702">
    <property type="entry name" value="UTRA"/>
    <property type="match status" value="1"/>
</dbReference>
<dbReference type="Proteomes" id="UP001152519">
    <property type="component" value="Unassembled WGS sequence"/>
</dbReference>
<gene>
    <name evidence="5" type="ORF">SCOCK_160080</name>
</gene>
<dbReference type="SMART" id="SM00345">
    <property type="entry name" value="HTH_GNTR"/>
    <property type="match status" value="1"/>
</dbReference>
<comment type="caution">
    <text evidence="5">The sequence shown here is derived from an EMBL/GenBank/DDBJ whole genome shotgun (WGS) entry which is preliminary data.</text>
</comment>
<dbReference type="PANTHER" id="PTHR44846">
    <property type="entry name" value="MANNOSYL-D-GLYCERATE TRANSPORT/METABOLISM SYSTEM REPRESSOR MNGR-RELATED"/>
    <property type="match status" value="1"/>
</dbReference>
<dbReference type="Gene3D" id="3.40.1410.10">
    <property type="entry name" value="Chorismate lyase-like"/>
    <property type="match status" value="1"/>
</dbReference>
<organism evidence="5 6">
    <name type="scientific">Actinacidiphila cocklensis</name>
    <dbReference type="NCBI Taxonomy" id="887465"/>
    <lineage>
        <taxon>Bacteria</taxon>
        <taxon>Bacillati</taxon>
        <taxon>Actinomycetota</taxon>
        <taxon>Actinomycetes</taxon>
        <taxon>Kitasatosporales</taxon>
        <taxon>Streptomycetaceae</taxon>
        <taxon>Actinacidiphila</taxon>
    </lineage>
</organism>
<dbReference type="PRINTS" id="PR00035">
    <property type="entry name" value="HTHGNTR"/>
</dbReference>
<dbReference type="Pfam" id="PF00392">
    <property type="entry name" value="GntR"/>
    <property type="match status" value="1"/>
</dbReference>
<dbReference type="InterPro" id="IPR011663">
    <property type="entry name" value="UTRA"/>
</dbReference>
<keyword evidence="3" id="KW-0804">Transcription</keyword>
<keyword evidence="6" id="KW-1185">Reference proteome</keyword>
<dbReference type="SUPFAM" id="SSF64288">
    <property type="entry name" value="Chorismate lyase-like"/>
    <property type="match status" value="1"/>
</dbReference>
<dbReference type="CDD" id="cd07377">
    <property type="entry name" value="WHTH_GntR"/>
    <property type="match status" value="1"/>
</dbReference>
<dbReference type="InterPro" id="IPR050679">
    <property type="entry name" value="Bact_HTH_transcr_reg"/>
</dbReference>
<dbReference type="InterPro" id="IPR036390">
    <property type="entry name" value="WH_DNA-bd_sf"/>
</dbReference>
<evidence type="ECO:0000313" key="6">
    <source>
        <dbReference type="Proteomes" id="UP001152519"/>
    </source>
</evidence>
<dbReference type="SMART" id="SM00866">
    <property type="entry name" value="UTRA"/>
    <property type="match status" value="1"/>
</dbReference>
<proteinExistence type="predicted"/>
<dbReference type="InterPro" id="IPR028978">
    <property type="entry name" value="Chorismate_lyase_/UTRA_dom_sf"/>
</dbReference>
<dbReference type="RefSeq" id="WP_251486579.1">
    <property type="nucleotide sequence ID" value="NZ_CAJSLV010000044.1"/>
</dbReference>
<dbReference type="Gene3D" id="1.10.10.10">
    <property type="entry name" value="Winged helix-like DNA-binding domain superfamily/Winged helix DNA-binding domain"/>
    <property type="match status" value="1"/>
</dbReference>
<evidence type="ECO:0000256" key="3">
    <source>
        <dbReference type="ARBA" id="ARBA00023163"/>
    </source>
</evidence>
<dbReference type="InterPro" id="IPR036388">
    <property type="entry name" value="WH-like_DNA-bd_sf"/>
</dbReference>
<protein>
    <submittedName>
        <fullName evidence="5">GntR family transcriptional regulator</fullName>
    </submittedName>
</protein>
<dbReference type="EMBL" id="CAJSLV010000044">
    <property type="protein sequence ID" value="CAG6392298.1"/>
    <property type="molecule type" value="Genomic_DNA"/>
</dbReference>
<dbReference type="AlphaFoldDB" id="A0A9W4DME8"/>
<dbReference type="GO" id="GO:0003677">
    <property type="term" value="F:DNA binding"/>
    <property type="evidence" value="ECO:0007669"/>
    <property type="project" value="UniProtKB-KW"/>
</dbReference>
<dbReference type="GO" id="GO:0045892">
    <property type="term" value="P:negative regulation of DNA-templated transcription"/>
    <property type="evidence" value="ECO:0007669"/>
    <property type="project" value="TreeGrafter"/>
</dbReference>
<feature type="domain" description="HTH gntR-type" evidence="4">
    <location>
        <begin position="3"/>
        <end position="71"/>
    </location>
</feature>
<dbReference type="PROSITE" id="PS50949">
    <property type="entry name" value="HTH_GNTR"/>
    <property type="match status" value="1"/>
</dbReference>
<dbReference type="GO" id="GO:0003700">
    <property type="term" value="F:DNA-binding transcription factor activity"/>
    <property type="evidence" value="ECO:0007669"/>
    <property type="project" value="InterPro"/>
</dbReference>
<evidence type="ECO:0000256" key="2">
    <source>
        <dbReference type="ARBA" id="ARBA00023125"/>
    </source>
</evidence>
<sequence length="238" mass="25749">MALLKYEEIAESLRVRMASGEFPPGATLPSGRDLAEQWQVARATVVKAMDVLRNDGLVEARQGAGFVVTETAIGRSAGNRKSGSARVTGGMPFTRIGDPEHTTPPARIATALGLPDGTHALRRARLMQLRDGTPHSYVEAWFPPDVVDKAPRLEQRAPIAEGTTRYITRQTGRTPAEGVDVTTVRLATDKEAHHLHLDTPAAVAVVLHIAYDQEGRPLACEEGVTPGSLWEQTDAYPM</sequence>
<evidence type="ECO:0000313" key="5">
    <source>
        <dbReference type="EMBL" id="CAG6392298.1"/>
    </source>
</evidence>
<dbReference type="PANTHER" id="PTHR44846:SF17">
    <property type="entry name" value="GNTR-FAMILY TRANSCRIPTIONAL REGULATOR"/>
    <property type="match status" value="1"/>
</dbReference>
<name>A0A9W4DME8_9ACTN</name>
<keyword evidence="1" id="KW-0805">Transcription regulation</keyword>
<evidence type="ECO:0000256" key="1">
    <source>
        <dbReference type="ARBA" id="ARBA00023015"/>
    </source>
</evidence>
<dbReference type="InterPro" id="IPR000524">
    <property type="entry name" value="Tscrpt_reg_HTH_GntR"/>
</dbReference>
<keyword evidence="2" id="KW-0238">DNA-binding</keyword>
<dbReference type="SUPFAM" id="SSF46785">
    <property type="entry name" value="Winged helix' DNA-binding domain"/>
    <property type="match status" value="1"/>
</dbReference>
<evidence type="ECO:0000259" key="4">
    <source>
        <dbReference type="PROSITE" id="PS50949"/>
    </source>
</evidence>
<reference evidence="5" key="1">
    <citation type="submission" date="2021-05" db="EMBL/GenBank/DDBJ databases">
        <authorList>
            <person name="Arsene-Ploetze F."/>
        </authorList>
    </citation>
    <scope>NUCLEOTIDE SEQUENCE</scope>
    <source>
        <strain evidence="5">DSM 42138</strain>
    </source>
</reference>
<accession>A0A9W4DME8</accession>